<keyword evidence="2" id="KW-0547">Nucleotide-binding</keyword>
<evidence type="ECO:0000313" key="3">
    <source>
        <dbReference type="Proteomes" id="UP000199183"/>
    </source>
</evidence>
<feature type="transmembrane region" description="Helical" evidence="1">
    <location>
        <begin position="12"/>
        <end position="34"/>
    </location>
</feature>
<keyword evidence="1" id="KW-0472">Membrane</keyword>
<keyword evidence="3" id="KW-1185">Reference proteome</keyword>
<reference evidence="2 3" key="1">
    <citation type="submission" date="2016-10" db="EMBL/GenBank/DDBJ databases">
        <authorList>
            <person name="de Groot N.N."/>
        </authorList>
    </citation>
    <scope>NUCLEOTIDE SEQUENCE [LARGE SCALE GENOMIC DNA]</scope>
    <source>
        <strain evidence="2 3">DSM 21799</strain>
    </source>
</reference>
<evidence type="ECO:0000256" key="1">
    <source>
        <dbReference type="SAM" id="Phobius"/>
    </source>
</evidence>
<name>A0A1H4NJT6_9MICO</name>
<dbReference type="AlphaFoldDB" id="A0A1H4NJT6"/>
<gene>
    <name evidence="2" type="ORF">SAMN04489806_2217</name>
</gene>
<dbReference type="GO" id="GO:0004386">
    <property type="term" value="F:helicase activity"/>
    <property type="evidence" value="ECO:0007669"/>
    <property type="project" value="UniProtKB-KW"/>
</dbReference>
<keyword evidence="1" id="KW-1133">Transmembrane helix</keyword>
<dbReference type="RefSeq" id="WP_091183987.1">
    <property type="nucleotide sequence ID" value="NZ_FNRY01000001.1"/>
</dbReference>
<dbReference type="Proteomes" id="UP000199183">
    <property type="component" value="Unassembled WGS sequence"/>
</dbReference>
<protein>
    <submittedName>
        <fullName evidence="2">Helicase/secretion neighborhood TadE-like protein</fullName>
    </submittedName>
</protein>
<keyword evidence="1" id="KW-0812">Transmembrane</keyword>
<dbReference type="NCBIfam" id="TIGR03816">
    <property type="entry name" value="tadE_like_DECH"/>
    <property type="match status" value="1"/>
</dbReference>
<keyword evidence="2" id="KW-0378">Hydrolase</keyword>
<dbReference type="InterPro" id="IPR021202">
    <property type="entry name" value="Rv3654c-like"/>
</dbReference>
<dbReference type="EMBL" id="FNRY01000001">
    <property type="protein sequence ID" value="SEB95384.1"/>
    <property type="molecule type" value="Genomic_DNA"/>
</dbReference>
<keyword evidence="2" id="KW-0347">Helicase</keyword>
<organism evidence="2 3">
    <name type="scientific">Paramicrobacterium humi</name>
    <dbReference type="NCBI Taxonomy" id="640635"/>
    <lineage>
        <taxon>Bacteria</taxon>
        <taxon>Bacillati</taxon>
        <taxon>Actinomycetota</taxon>
        <taxon>Actinomycetes</taxon>
        <taxon>Micrococcales</taxon>
        <taxon>Microbacteriaceae</taxon>
        <taxon>Paramicrobacterium</taxon>
    </lineage>
</organism>
<accession>A0A1H4NJT6</accession>
<dbReference type="STRING" id="640635.SAMN04489806_2217"/>
<evidence type="ECO:0000313" key="2">
    <source>
        <dbReference type="EMBL" id="SEB95384.1"/>
    </source>
</evidence>
<sequence length="116" mass="11141">MNTAPLKKECGAASVLAIGLVAALLVVTAVLAPLCAAIAARQQMAGAADAAALGAADTASGRVPGVPCEVARRAALANGAALEACDVAGLVVTVTVSTRVLVFPVAASARAGPPPE</sequence>
<keyword evidence="2" id="KW-0067">ATP-binding</keyword>
<proteinExistence type="predicted"/>